<dbReference type="PROSITE" id="PS51257">
    <property type="entry name" value="PROKAR_LIPOPROTEIN"/>
    <property type="match status" value="1"/>
</dbReference>
<name>A0A1C6TBX1_9ACTN</name>
<reference evidence="4" key="1">
    <citation type="submission" date="2016-06" db="EMBL/GenBank/DDBJ databases">
        <authorList>
            <person name="Varghese N."/>
            <person name="Submissions Spin"/>
        </authorList>
    </citation>
    <scope>NUCLEOTIDE SEQUENCE [LARGE SCALE GENOMIC DNA]</scope>
    <source>
        <strain evidence="4">DSM 45431</strain>
    </source>
</reference>
<evidence type="ECO:0000313" key="4">
    <source>
        <dbReference type="Proteomes" id="UP000199413"/>
    </source>
</evidence>
<feature type="signal peptide" evidence="1">
    <location>
        <begin position="1"/>
        <end position="19"/>
    </location>
</feature>
<protein>
    <submittedName>
        <fullName evidence="3">Septum formation</fullName>
    </submittedName>
</protein>
<feature type="chain" id="PRO_5038992509" evidence="1">
    <location>
        <begin position="20"/>
        <end position="301"/>
    </location>
</feature>
<keyword evidence="4" id="KW-1185">Reference proteome</keyword>
<evidence type="ECO:0000259" key="2">
    <source>
        <dbReference type="Pfam" id="PF13845"/>
    </source>
</evidence>
<proteinExistence type="predicted"/>
<dbReference type="Proteomes" id="UP000199413">
    <property type="component" value="Unassembled WGS sequence"/>
</dbReference>
<dbReference type="InterPro" id="IPR026004">
    <property type="entry name" value="Septum_form"/>
</dbReference>
<dbReference type="Pfam" id="PF13845">
    <property type="entry name" value="Septum_form"/>
    <property type="match status" value="1"/>
</dbReference>
<dbReference type="RefSeq" id="WP_091347118.1">
    <property type="nucleotide sequence ID" value="NZ_FMHV01000002.1"/>
</dbReference>
<feature type="domain" description="Septum formation-related" evidence="2">
    <location>
        <begin position="50"/>
        <end position="277"/>
    </location>
</feature>
<dbReference type="AlphaFoldDB" id="A0A1C6TBX1"/>
<dbReference type="EMBL" id="FMHV01000002">
    <property type="protein sequence ID" value="SCL39052.1"/>
    <property type="molecule type" value="Genomic_DNA"/>
</dbReference>
<dbReference type="OrthoDB" id="3381205at2"/>
<organism evidence="3 4">
    <name type="scientific">Micromonospora rhizosphaerae</name>
    <dbReference type="NCBI Taxonomy" id="568872"/>
    <lineage>
        <taxon>Bacteria</taxon>
        <taxon>Bacillati</taxon>
        <taxon>Actinomycetota</taxon>
        <taxon>Actinomycetes</taxon>
        <taxon>Micromonosporales</taxon>
        <taxon>Micromonosporaceae</taxon>
        <taxon>Micromonospora</taxon>
    </lineage>
</organism>
<gene>
    <name evidence="3" type="ORF">GA0070624_6432</name>
</gene>
<keyword evidence="1" id="KW-0732">Signal</keyword>
<sequence length="301" mass="32717">MRRGRFLAAVAALITVALAGCGSTPPGTDGDLTDDWRPVGKAEQFAPKVGDCHVIADSTSYLTSYQPVDCTKTHLVETIHLGTFTGALAERPTPPPIGSAAIRPAFAECDVKATAFVGGDWRGARLTIQVVPPSPAGWAGGSRWFRCDMYELDTVDGGTYRDHPNDHAIQRSASLRDALKGQSRLAYGCLTEDEWGSLQQASCGNGHEYEYVGAWTAPDGRYADADRDEDNVHARCRTMVARYAKVPVDGKLRYRTGTAYRLPSEEAWTRGDRGVRCFYWSGGEKVTRSIKGGGTRALPIR</sequence>
<accession>A0A1C6TBX1</accession>
<evidence type="ECO:0000313" key="3">
    <source>
        <dbReference type="EMBL" id="SCL39052.1"/>
    </source>
</evidence>
<evidence type="ECO:0000256" key="1">
    <source>
        <dbReference type="SAM" id="SignalP"/>
    </source>
</evidence>